<dbReference type="InterPro" id="IPR000352">
    <property type="entry name" value="Pep_chain_release_fac_I"/>
</dbReference>
<dbReference type="Proteomes" id="UP000601435">
    <property type="component" value="Unassembled WGS sequence"/>
</dbReference>
<evidence type="ECO:0000259" key="4">
    <source>
        <dbReference type="PROSITE" id="PS00745"/>
    </source>
</evidence>
<name>A0A812TFZ3_9DINO</name>
<keyword evidence="6" id="KW-1185">Reference proteome</keyword>
<evidence type="ECO:0000256" key="2">
    <source>
        <dbReference type="ARBA" id="ARBA00022917"/>
    </source>
</evidence>
<dbReference type="GO" id="GO:0016149">
    <property type="term" value="F:translation release factor activity, codon specific"/>
    <property type="evidence" value="ECO:0007669"/>
    <property type="project" value="InterPro"/>
</dbReference>
<reference evidence="5" key="1">
    <citation type="submission" date="2021-02" db="EMBL/GenBank/DDBJ databases">
        <authorList>
            <person name="Dougan E. K."/>
            <person name="Rhodes N."/>
            <person name="Thang M."/>
            <person name="Chan C."/>
        </authorList>
    </citation>
    <scope>NUCLEOTIDE SEQUENCE</scope>
</reference>
<dbReference type="InterPro" id="IPR005139">
    <property type="entry name" value="PCRF"/>
</dbReference>
<dbReference type="PANTHER" id="PTHR43116">
    <property type="entry name" value="PEPTIDE CHAIN RELEASE FACTOR 2"/>
    <property type="match status" value="1"/>
</dbReference>
<keyword evidence="3" id="KW-0175">Coiled coil</keyword>
<dbReference type="Pfam" id="PF03462">
    <property type="entry name" value="PCRF"/>
    <property type="match status" value="1"/>
</dbReference>
<feature type="coiled-coil region" evidence="3">
    <location>
        <begin position="243"/>
        <end position="270"/>
    </location>
</feature>
<dbReference type="EMBL" id="CAJNJA010024053">
    <property type="protein sequence ID" value="CAE7521215.1"/>
    <property type="molecule type" value="Genomic_DNA"/>
</dbReference>
<dbReference type="GO" id="GO:0005737">
    <property type="term" value="C:cytoplasm"/>
    <property type="evidence" value="ECO:0007669"/>
    <property type="project" value="InterPro"/>
</dbReference>
<dbReference type="InterPro" id="IPR004374">
    <property type="entry name" value="PrfB"/>
</dbReference>
<dbReference type="Gene3D" id="1.20.58.410">
    <property type="entry name" value="Release factor"/>
    <property type="match status" value="1"/>
</dbReference>
<gene>
    <name evidence="5" type="primary">prfB</name>
    <name evidence="5" type="ORF">SNEC2469_LOCUS14911</name>
</gene>
<dbReference type="Gene3D" id="3.30.70.1660">
    <property type="match status" value="1"/>
</dbReference>
<evidence type="ECO:0000313" key="6">
    <source>
        <dbReference type="Proteomes" id="UP000601435"/>
    </source>
</evidence>
<keyword evidence="2" id="KW-0648">Protein biosynthesis</keyword>
<dbReference type="SMART" id="SM00937">
    <property type="entry name" value="PCRF"/>
    <property type="match status" value="1"/>
</dbReference>
<dbReference type="PROSITE" id="PS00745">
    <property type="entry name" value="RF_PROK_I"/>
    <property type="match status" value="1"/>
</dbReference>
<proteinExistence type="inferred from homology"/>
<comment type="similarity">
    <text evidence="1">Belongs to the prokaryotic/mitochondrial release factor family.</text>
</comment>
<dbReference type="PANTHER" id="PTHR43116:SF3">
    <property type="entry name" value="CLASS I PEPTIDE CHAIN RELEASE FACTOR"/>
    <property type="match status" value="1"/>
</dbReference>
<dbReference type="Pfam" id="PF00472">
    <property type="entry name" value="RF-1"/>
    <property type="match status" value="1"/>
</dbReference>
<dbReference type="NCBIfam" id="TIGR00020">
    <property type="entry name" value="prfB"/>
    <property type="match status" value="1"/>
</dbReference>
<evidence type="ECO:0000256" key="3">
    <source>
        <dbReference type="SAM" id="Coils"/>
    </source>
</evidence>
<evidence type="ECO:0000256" key="1">
    <source>
        <dbReference type="ARBA" id="ARBA00010835"/>
    </source>
</evidence>
<accession>A0A812TFZ3</accession>
<dbReference type="Gene3D" id="3.30.160.20">
    <property type="match status" value="1"/>
</dbReference>
<dbReference type="AlphaFoldDB" id="A0A812TFZ3"/>
<dbReference type="InterPro" id="IPR045853">
    <property type="entry name" value="Pep_chain_release_fac_I_sf"/>
</dbReference>
<dbReference type="SUPFAM" id="SSF75620">
    <property type="entry name" value="Release factor"/>
    <property type="match status" value="1"/>
</dbReference>
<organism evidence="5 6">
    <name type="scientific">Symbiodinium necroappetens</name>
    <dbReference type="NCBI Taxonomy" id="1628268"/>
    <lineage>
        <taxon>Eukaryota</taxon>
        <taxon>Sar</taxon>
        <taxon>Alveolata</taxon>
        <taxon>Dinophyceae</taxon>
        <taxon>Suessiales</taxon>
        <taxon>Symbiodiniaceae</taxon>
        <taxon>Symbiodinium</taxon>
    </lineage>
</organism>
<dbReference type="OrthoDB" id="2019491at2759"/>
<evidence type="ECO:0000313" key="5">
    <source>
        <dbReference type="EMBL" id="CAE7521215.1"/>
    </source>
</evidence>
<protein>
    <submittedName>
        <fullName evidence="5">PrfB protein</fullName>
    </submittedName>
</protein>
<sequence>MGAADFWDNQDKAQAVVGELKTIKAQIEPVKAVASDFEDAQVAYEMAKEAGDNDLLVEADEALHDLEQRMEKVELLSLLAGKHDTRNCYFTIHAGDGGTEANDWCEMLYRMYLRFLEQWHEEWDVEEVELSHGTEVGLDSVTLHVKGPFAFGYLKCERGTHRLARVSPFNAQGKRQTSFATVDVVPEFAETKVEIPDTELEITAFARSSGPGGQNVNKVASAVRMVHKPTGIMVVSSTHRDQQQNKRQALSILQAKLEQLEEERRAAEIKDASGGAVDRGWGTQIRSYVIYDNRVKDHRTNHEVGNPQSVLDGDVQPFIDAELKRRRRVLAEKEQAART</sequence>
<feature type="domain" description="Prokaryotic-type class I peptide chain release factors" evidence="4">
    <location>
        <begin position="207"/>
        <end position="223"/>
    </location>
</feature>
<comment type="caution">
    <text evidence="5">The sequence shown here is derived from an EMBL/GenBank/DDBJ whole genome shotgun (WGS) entry which is preliminary data.</text>
</comment>